<dbReference type="OrthoDB" id="5360818at2"/>
<dbReference type="InterPro" id="IPR036286">
    <property type="entry name" value="LexA/Signal_pep-like_sf"/>
</dbReference>
<dbReference type="AlphaFoldDB" id="L0RCU4"/>
<dbReference type="STRING" id="1121451.DESAM_21760"/>
<dbReference type="KEGG" id="dhy:DESAM_21760"/>
<evidence type="ECO:0000259" key="6">
    <source>
        <dbReference type="Pfam" id="PF10502"/>
    </source>
</evidence>
<accession>L0RCU4</accession>
<dbReference type="NCBIfam" id="TIGR02771">
    <property type="entry name" value="TraF_Ti"/>
    <property type="match status" value="1"/>
</dbReference>
<comment type="subcellular location">
    <subcellularLocation>
        <location evidence="1">Periplasm</location>
    </subcellularLocation>
</comment>
<dbReference type="InterPro" id="IPR014139">
    <property type="entry name" value="Peptidase_S26C_TraF"/>
</dbReference>
<dbReference type="Pfam" id="PF10502">
    <property type="entry name" value="Peptidase_S26"/>
    <property type="match status" value="1"/>
</dbReference>
<dbReference type="InterPro" id="IPR019533">
    <property type="entry name" value="Peptidase_S26"/>
</dbReference>
<evidence type="ECO:0000313" key="8">
    <source>
        <dbReference type="Proteomes" id="UP000010808"/>
    </source>
</evidence>
<sequence length="171" mass="19046">MKNFMLILFCSHALALIFLLHKVGYRINFTDSMPHGIYQIVPGQPVRGDLVTFSLDAANPYFNISLERHYLGLNGNRPLLKILAGLPGDSIEISTDGICINSKLLPHTQARTTDRHGRRLPIFLKSTVIPSAKGLALSTYTENSFDGRYFGLVDMNQMQRVIPVLTFKLGG</sequence>
<dbReference type="GO" id="GO:0006465">
    <property type="term" value="P:signal peptide processing"/>
    <property type="evidence" value="ECO:0007669"/>
    <property type="project" value="InterPro"/>
</dbReference>
<keyword evidence="4" id="KW-0574">Periplasm</keyword>
<evidence type="ECO:0000256" key="5">
    <source>
        <dbReference type="ARBA" id="ARBA00022971"/>
    </source>
</evidence>
<dbReference type="eggNOG" id="COG4959">
    <property type="taxonomic scope" value="Bacteria"/>
</dbReference>
<proteinExistence type="inferred from homology"/>
<reference evidence="7 8" key="1">
    <citation type="submission" date="2012-10" db="EMBL/GenBank/DDBJ databases">
        <authorList>
            <person name="Genoscope - CEA"/>
        </authorList>
    </citation>
    <scope>NUCLEOTIDE SEQUENCE [LARGE SCALE GENOMIC DNA]</scope>
    <source>
        <strain evidence="8">AM13 / DSM 14728</strain>
    </source>
</reference>
<dbReference type="Proteomes" id="UP000010808">
    <property type="component" value="Chromosome"/>
</dbReference>
<keyword evidence="5" id="KW-0184">Conjugation</keyword>
<evidence type="ECO:0000256" key="1">
    <source>
        <dbReference type="ARBA" id="ARBA00004418"/>
    </source>
</evidence>
<dbReference type="HOGENOM" id="CLU_104604_3_1_7"/>
<dbReference type="PATRIC" id="fig|1121451.3.peg.2001"/>
<keyword evidence="8" id="KW-1185">Reference proteome</keyword>
<evidence type="ECO:0000313" key="7">
    <source>
        <dbReference type="EMBL" id="CCO24037.1"/>
    </source>
</evidence>
<dbReference type="GO" id="GO:0042597">
    <property type="term" value="C:periplasmic space"/>
    <property type="evidence" value="ECO:0007669"/>
    <property type="project" value="UniProtKB-SubCell"/>
</dbReference>
<dbReference type="EMBL" id="FO203522">
    <property type="protein sequence ID" value="CCO24037.1"/>
    <property type="molecule type" value="Genomic_DNA"/>
</dbReference>
<dbReference type="RefSeq" id="WP_015336639.1">
    <property type="nucleotide sequence ID" value="NC_020055.1"/>
</dbReference>
<gene>
    <name evidence="7" type="ORF">DESAM_21760</name>
</gene>
<organism evidence="7 8">
    <name type="scientific">Maridesulfovibrio hydrothermalis AM13 = DSM 14728</name>
    <dbReference type="NCBI Taxonomy" id="1121451"/>
    <lineage>
        <taxon>Bacteria</taxon>
        <taxon>Pseudomonadati</taxon>
        <taxon>Thermodesulfobacteriota</taxon>
        <taxon>Desulfovibrionia</taxon>
        <taxon>Desulfovibrionales</taxon>
        <taxon>Desulfovibrionaceae</taxon>
        <taxon>Maridesulfovibrio</taxon>
    </lineage>
</organism>
<dbReference type="SUPFAM" id="SSF51306">
    <property type="entry name" value="LexA/Signal peptidase"/>
    <property type="match status" value="1"/>
</dbReference>
<keyword evidence="3" id="KW-0732">Signal</keyword>
<feature type="domain" description="Peptidase S26" evidence="6">
    <location>
        <begin position="5"/>
        <end position="158"/>
    </location>
</feature>
<protein>
    <submittedName>
        <fullName evidence="7">Conjugative transfer signal peptidase TraF</fullName>
    </submittedName>
</protein>
<dbReference type="MEROPS" id="S26.014"/>
<name>L0RCU4_9BACT</name>
<dbReference type="GO" id="GO:0004252">
    <property type="term" value="F:serine-type endopeptidase activity"/>
    <property type="evidence" value="ECO:0007669"/>
    <property type="project" value="InterPro"/>
</dbReference>
<comment type="similarity">
    <text evidence="2">Belongs to the peptidase S26C family.</text>
</comment>
<dbReference type="Gene3D" id="2.10.109.10">
    <property type="entry name" value="Umud Fragment, subunit A"/>
    <property type="match status" value="1"/>
</dbReference>
<evidence type="ECO:0000256" key="2">
    <source>
        <dbReference type="ARBA" id="ARBA00005849"/>
    </source>
</evidence>
<evidence type="ECO:0000256" key="3">
    <source>
        <dbReference type="ARBA" id="ARBA00022729"/>
    </source>
</evidence>
<evidence type="ECO:0000256" key="4">
    <source>
        <dbReference type="ARBA" id="ARBA00022764"/>
    </source>
</evidence>